<dbReference type="Gene3D" id="3.30.420.40">
    <property type="match status" value="2"/>
</dbReference>
<dbReference type="InterPro" id="IPR022496">
    <property type="entry name" value="T6A_TsaB"/>
</dbReference>
<comment type="caution">
    <text evidence="2">The sequence shown here is derived from an EMBL/GenBank/DDBJ whole genome shotgun (WGS) entry which is preliminary data.</text>
</comment>
<reference evidence="2 3" key="1">
    <citation type="submission" date="2019-02" db="EMBL/GenBank/DDBJ databases">
        <authorList>
            <person name="Goldberg S.R."/>
            <person name="Haltli B.A."/>
            <person name="Correa H."/>
            <person name="Russell K.G."/>
        </authorList>
    </citation>
    <scope>NUCLEOTIDE SEQUENCE [LARGE SCALE GENOMIC DNA]</scope>
    <source>
        <strain evidence="2 3">JCM 16186</strain>
    </source>
</reference>
<dbReference type="InterPro" id="IPR000905">
    <property type="entry name" value="Gcp-like_dom"/>
</dbReference>
<dbReference type="InterPro" id="IPR043129">
    <property type="entry name" value="ATPase_NBD"/>
</dbReference>
<dbReference type="EMBL" id="SMLW01000429">
    <property type="protein sequence ID" value="MTI24571.1"/>
    <property type="molecule type" value="Genomic_DNA"/>
</dbReference>
<proteinExistence type="predicted"/>
<dbReference type="Proteomes" id="UP000798808">
    <property type="component" value="Unassembled WGS sequence"/>
</dbReference>
<protein>
    <submittedName>
        <fullName evidence="2">tRNA (Adenosine(37)-N6)-threonylcarbamoyltransferase complex dimerization subunit type 1 TsaB</fullName>
    </submittedName>
</protein>
<dbReference type="PANTHER" id="PTHR11735">
    <property type="entry name" value="TRNA N6-ADENOSINE THREONYLCARBAMOYLTRANSFERASE"/>
    <property type="match status" value="1"/>
</dbReference>
<dbReference type="RefSeq" id="WP_155170613.1">
    <property type="nucleotide sequence ID" value="NZ_BAAAFL010000014.1"/>
</dbReference>
<dbReference type="PANTHER" id="PTHR11735:SF11">
    <property type="entry name" value="TRNA THREONYLCARBAMOYLADENOSINE BIOSYNTHESIS PROTEIN TSAB"/>
    <property type="match status" value="1"/>
</dbReference>
<dbReference type="Pfam" id="PF00814">
    <property type="entry name" value="TsaD"/>
    <property type="match status" value="1"/>
</dbReference>
<dbReference type="NCBIfam" id="TIGR03725">
    <property type="entry name" value="T6A_YeaZ"/>
    <property type="match status" value="1"/>
</dbReference>
<dbReference type="CDD" id="cd24032">
    <property type="entry name" value="ASKHA_NBD_TsaB"/>
    <property type="match status" value="1"/>
</dbReference>
<sequence length="226" mass="24990">MSLILSIETATTVCSVALHHHEQLIGTQTLYIEKSHSGLLAPVIDSLVKYCGFTLSDLSAVAISEGPGSYTGLRIGVSTAKGLCYALDIPLIAVNTLEAMAFGINKYNKSEAILCPMIDARRMEVYCLLANHQMEVVEPTKPEIIDNASFEDILLKDQIMFFGNGAAKCKEVINSTNALFVDDVYPDASNVGFLACRKFEQQQFEDVAYFEPFYLKEFRISKPKVK</sequence>
<name>A0ABW9RKT3_9BACT</name>
<evidence type="ECO:0000313" key="2">
    <source>
        <dbReference type="EMBL" id="MTI24571.1"/>
    </source>
</evidence>
<gene>
    <name evidence="2" type="primary">tsaB</name>
    <name evidence="2" type="ORF">E1163_06400</name>
</gene>
<evidence type="ECO:0000259" key="1">
    <source>
        <dbReference type="Pfam" id="PF00814"/>
    </source>
</evidence>
<keyword evidence="3" id="KW-1185">Reference proteome</keyword>
<feature type="domain" description="Gcp-like" evidence="1">
    <location>
        <begin position="33"/>
        <end position="154"/>
    </location>
</feature>
<accession>A0ABW9RKT3</accession>
<evidence type="ECO:0000313" key="3">
    <source>
        <dbReference type="Proteomes" id="UP000798808"/>
    </source>
</evidence>
<organism evidence="2 3">
    <name type="scientific">Fulvivirga kasyanovii</name>
    <dbReference type="NCBI Taxonomy" id="396812"/>
    <lineage>
        <taxon>Bacteria</taxon>
        <taxon>Pseudomonadati</taxon>
        <taxon>Bacteroidota</taxon>
        <taxon>Cytophagia</taxon>
        <taxon>Cytophagales</taxon>
        <taxon>Fulvivirgaceae</taxon>
        <taxon>Fulvivirga</taxon>
    </lineage>
</organism>
<dbReference type="SUPFAM" id="SSF53067">
    <property type="entry name" value="Actin-like ATPase domain"/>
    <property type="match status" value="2"/>
</dbReference>